<keyword evidence="2" id="KW-1185">Reference proteome</keyword>
<gene>
    <name evidence="1" type="ORF">GIB67_040410</name>
</gene>
<evidence type="ECO:0000313" key="1">
    <source>
        <dbReference type="EMBL" id="KAF6135099.1"/>
    </source>
</evidence>
<dbReference type="EMBL" id="JACGCM010002813">
    <property type="protein sequence ID" value="KAF6135099.1"/>
    <property type="molecule type" value="Genomic_DNA"/>
</dbReference>
<evidence type="ECO:0000313" key="2">
    <source>
        <dbReference type="Proteomes" id="UP000541444"/>
    </source>
</evidence>
<organism evidence="1 2">
    <name type="scientific">Kingdonia uniflora</name>
    <dbReference type="NCBI Taxonomy" id="39325"/>
    <lineage>
        <taxon>Eukaryota</taxon>
        <taxon>Viridiplantae</taxon>
        <taxon>Streptophyta</taxon>
        <taxon>Embryophyta</taxon>
        <taxon>Tracheophyta</taxon>
        <taxon>Spermatophyta</taxon>
        <taxon>Magnoliopsida</taxon>
        <taxon>Ranunculales</taxon>
        <taxon>Circaeasteraceae</taxon>
        <taxon>Kingdonia</taxon>
    </lineage>
</organism>
<reference evidence="1 2" key="1">
    <citation type="journal article" date="2020" name="IScience">
        <title>Genome Sequencing of the Endangered Kingdonia uniflora (Circaeasteraceae, Ranunculales) Reveals Potential Mechanisms of Evolutionary Specialization.</title>
        <authorList>
            <person name="Sun Y."/>
            <person name="Deng T."/>
            <person name="Zhang A."/>
            <person name="Moore M.J."/>
            <person name="Landis J.B."/>
            <person name="Lin N."/>
            <person name="Zhang H."/>
            <person name="Zhang X."/>
            <person name="Huang J."/>
            <person name="Zhang X."/>
            <person name="Sun H."/>
            <person name="Wang H."/>
        </authorList>
    </citation>
    <scope>NUCLEOTIDE SEQUENCE [LARGE SCALE GENOMIC DNA]</scope>
    <source>
        <strain evidence="1">TB1705</strain>
        <tissue evidence="1">Leaf</tissue>
    </source>
</reference>
<sequence>MSILCVEIFDRHIGDMNFLFGNTTILFRPLDVVLILRLHAAYVHHDFSFADPDQLIDFWRRRFPKIKKSYGINDIKVVKILTR</sequence>
<protein>
    <submittedName>
        <fullName evidence="1">Uncharacterized protein</fullName>
    </submittedName>
</protein>
<name>A0A7J7KXJ7_9MAGN</name>
<dbReference type="Proteomes" id="UP000541444">
    <property type="component" value="Unassembled WGS sequence"/>
</dbReference>
<proteinExistence type="predicted"/>
<dbReference type="OrthoDB" id="1930729at2759"/>
<accession>A0A7J7KXJ7</accession>
<dbReference type="AlphaFoldDB" id="A0A7J7KXJ7"/>
<comment type="caution">
    <text evidence="1">The sequence shown here is derived from an EMBL/GenBank/DDBJ whole genome shotgun (WGS) entry which is preliminary data.</text>
</comment>